<name>A0A410FUD9_BIPS1</name>
<feature type="binding site" evidence="6">
    <location>
        <begin position="227"/>
        <end position="228"/>
    </location>
    <ligand>
        <name>L-ornithine</name>
        <dbReference type="ChEBI" id="CHEBI:46911"/>
    </ligand>
</feature>
<comment type="subcellular location">
    <subcellularLocation>
        <location evidence="6">Cytoplasm</location>
    </subcellularLocation>
</comment>
<dbReference type="InterPro" id="IPR002292">
    <property type="entry name" value="Orn/put_carbamltrans"/>
</dbReference>
<dbReference type="PRINTS" id="PR00102">
    <property type="entry name" value="OTCASE"/>
</dbReference>
<feature type="binding site" evidence="6">
    <location>
        <begin position="263"/>
        <end position="264"/>
    </location>
    <ligand>
        <name>carbamoyl phosphate</name>
        <dbReference type="ChEBI" id="CHEBI:58228"/>
    </ligand>
</feature>
<feature type="domain" description="Aspartate/ornithine carbamoyltransferase Asp/Orn-binding" evidence="7">
    <location>
        <begin position="152"/>
        <end position="301"/>
    </location>
</feature>
<dbReference type="EC" id="2.1.3.3" evidence="3 6"/>
<dbReference type="AlphaFoldDB" id="A0A410FUD9"/>
<evidence type="ECO:0000256" key="5">
    <source>
        <dbReference type="ARBA" id="ARBA00048772"/>
    </source>
</evidence>
<dbReference type="GO" id="GO:0005737">
    <property type="term" value="C:cytoplasm"/>
    <property type="evidence" value="ECO:0007669"/>
    <property type="project" value="UniProtKB-SubCell"/>
</dbReference>
<comment type="catalytic activity">
    <reaction evidence="5 6">
        <text>carbamoyl phosphate + L-ornithine = L-citrulline + phosphate + H(+)</text>
        <dbReference type="Rhea" id="RHEA:19513"/>
        <dbReference type="ChEBI" id="CHEBI:15378"/>
        <dbReference type="ChEBI" id="CHEBI:43474"/>
        <dbReference type="ChEBI" id="CHEBI:46911"/>
        <dbReference type="ChEBI" id="CHEBI:57743"/>
        <dbReference type="ChEBI" id="CHEBI:58228"/>
        <dbReference type="EC" id="2.1.3.3"/>
    </reaction>
</comment>
<dbReference type="InterPro" id="IPR006130">
    <property type="entry name" value="Asp/Orn_carbamoylTrfase"/>
</dbReference>
<dbReference type="GO" id="GO:0019240">
    <property type="term" value="P:citrulline biosynthetic process"/>
    <property type="evidence" value="ECO:0007669"/>
    <property type="project" value="TreeGrafter"/>
</dbReference>
<proteinExistence type="inferred from homology"/>
<dbReference type="GO" id="GO:0004585">
    <property type="term" value="F:ornithine carbamoyltransferase activity"/>
    <property type="evidence" value="ECO:0007669"/>
    <property type="project" value="UniProtKB-UniRule"/>
</dbReference>
<evidence type="ECO:0000256" key="1">
    <source>
        <dbReference type="ARBA" id="ARBA00004975"/>
    </source>
</evidence>
<evidence type="ECO:0000256" key="6">
    <source>
        <dbReference type="HAMAP-Rule" id="MF_01109"/>
    </source>
</evidence>
<gene>
    <name evidence="9" type="ORF">BIP78_0877</name>
</gene>
<dbReference type="EMBL" id="CP034928">
    <property type="protein sequence ID" value="QAA76643.1"/>
    <property type="molecule type" value="Genomic_DNA"/>
</dbReference>
<accession>A0A410FUD9</accession>
<dbReference type="Gene3D" id="3.40.50.1370">
    <property type="entry name" value="Aspartate/ornithine carbamoyltransferase"/>
    <property type="match status" value="2"/>
</dbReference>
<keyword evidence="4 6" id="KW-0808">Transferase</keyword>
<dbReference type="PANTHER" id="PTHR45753">
    <property type="entry name" value="ORNITHINE CARBAMOYLTRANSFERASE, MITOCHONDRIAL"/>
    <property type="match status" value="1"/>
</dbReference>
<dbReference type="Pfam" id="PF02729">
    <property type="entry name" value="OTCace_N"/>
    <property type="match status" value="1"/>
</dbReference>
<comment type="pathway">
    <text evidence="1">Amino-acid biosynthesis; L-arginine biosynthesis; L-arginine from L-ornithine and carbamoyl phosphate: step 1/3.</text>
</comment>
<dbReference type="InterPro" id="IPR006132">
    <property type="entry name" value="Asp/Orn_carbamoyltranf_P-bd"/>
</dbReference>
<protein>
    <recommendedName>
        <fullName evidence="3 6">Ornithine carbamoyltransferase</fullName>
        <shortName evidence="6">OTCase</shortName>
        <ecNumber evidence="3 6">2.1.3.3</ecNumber>
    </recommendedName>
</protein>
<organism evidence="9 10">
    <name type="scientific">Bipolaricaulis sibiricus</name>
    <dbReference type="NCBI Taxonomy" id="2501609"/>
    <lineage>
        <taxon>Bacteria</taxon>
        <taxon>Candidatus Bipolaricaulota</taxon>
        <taxon>Candidatus Bipolaricaulia</taxon>
        <taxon>Candidatus Bipolaricaulales</taxon>
        <taxon>Candidatus Bipolaricaulaceae</taxon>
        <taxon>Candidatus Bipolaricaulis</taxon>
    </lineage>
</organism>
<dbReference type="GO" id="GO:0042450">
    <property type="term" value="P:L-arginine biosynthetic process via ornithine"/>
    <property type="evidence" value="ECO:0007669"/>
    <property type="project" value="UniProtKB-UniRule"/>
</dbReference>
<comment type="similarity">
    <text evidence="2 6">Belongs to the aspartate/ornithine carbamoyltransferase superfamily. OTCase family.</text>
</comment>
<dbReference type="NCBIfam" id="NF001986">
    <property type="entry name" value="PRK00779.1"/>
    <property type="match status" value="1"/>
</dbReference>
<feature type="binding site" evidence="6">
    <location>
        <position position="163"/>
    </location>
    <ligand>
        <name>L-ornithine</name>
        <dbReference type="ChEBI" id="CHEBI:46911"/>
    </ligand>
</feature>
<feature type="domain" description="Aspartate/ornithine carbamoyltransferase carbamoyl-P binding" evidence="8">
    <location>
        <begin position="4"/>
        <end position="145"/>
    </location>
</feature>
<dbReference type="Pfam" id="PF00185">
    <property type="entry name" value="OTCace"/>
    <property type="match status" value="1"/>
</dbReference>
<dbReference type="KEGG" id="bih:BIP78_0877"/>
<dbReference type="InterPro" id="IPR006131">
    <property type="entry name" value="Asp_carbamoyltransf_Asp/Orn-bd"/>
</dbReference>
<keyword evidence="6" id="KW-0963">Cytoplasm</keyword>
<feature type="binding site" evidence="6">
    <location>
        <position position="223"/>
    </location>
    <ligand>
        <name>L-ornithine</name>
        <dbReference type="ChEBI" id="CHEBI:46911"/>
    </ligand>
</feature>
<sequence length="304" mass="33600">MTKRDFVTIADWRADELRELLELALHLKREHRAGISHEEILRGKTLAMVFQKPSLRTRVSFEVGMTQLGGHALYLGPDDIKLGKRETTEDIALNLSRYVDGVMARVFGHEIVEELARYATVPVINGLSDLHHPCQALGDMLTILERRGELRGTALSFIGDGNNVAHSLIEAAGRLGLRFRIACPEGHEPNAEVVRAARAGGAMVEITHDPRAAARGADVLYTDVWASMGQEEEAAARRARFRGFTVDVELVEAANPGCLVMHCLPAHYGEEITYEASRLPNSVLFDQAENRLHAQKAILARLLS</sequence>
<evidence type="ECO:0000256" key="4">
    <source>
        <dbReference type="ARBA" id="ARBA00022679"/>
    </source>
</evidence>
<evidence type="ECO:0000259" key="7">
    <source>
        <dbReference type="Pfam" id="PF00185"/>
    </source>
</evidence>
<evidence type="ECO:0000313" key="10">
    <source>
        <dbReference type="Proteomes" id="UP000287233"/>
    </source>
</evidence>
<dbReference type="Proteomes" id="UP000287233">
    <property type="component" value="Chromosome"/>
</dbReference>
<dbReference type="FunFam" id="3.40.50.1370:FF:000008">
    <property type="entry name" value="Ornithine carbamoyltransferase"/>
    <property type="match status" value="1"/>
</dbReference>
<comment type="caution">
    <text evidence="6">Lacks conserved residue(s) required for the propagation of feature annotation.</text>
</comment>
<evidence type="ECO:0000259" key="8">
    <source>
        <dbReference type="Pfam" id="PF02729"/>
    </source>
</evidence>
<dbReference type="InterPro" id="IPR036901">
    <property type="entry name" value="Asp/Orn_carbamoylTrfase_sf"/>
</dbReference>
<dbReference type="SUPFAM" id="SSF53671">
    <property type="entry name" value="Aspartate/ornithine carbamoyltransferase"/>
    <property type="match status" value="1"/>
</dbReference>
<evidence type="ECO:0000256" key="3">
    <source>
        <dbReference type="ARBA" id="ARBA00013007"/>
    </source>
</evidence>
<feature type="binding site" evidence="6">
    <location>
        <position position="105"/>
    </location>
    <ligand>
        <name>carbamoyl phosphate</name>
        <dbReference type="ChEBI" id="CHEBI:58228"/>
    </ligand>
</feature>
<dbReference type="PRINTS" id="PR00100">
    <property type="entry name" value="AOTCASE"/>
</dbReference>
<dbReference type="GO" id="GO:0016597">
    <property type="term" value="F:amino acid binding"/>
    <property type="evidence" value="ECO:0007669"/>
    <property type="project" value="InterPro"/>
</dbReference>
<dbReference type="HAMAP" id="MF_01109">
    <property type="entry name" value="OTCase"/>
    <property type="match status" value="1"/>
</dbReference>
<feature type="binding site" evidence="6">
    <location>
        <begin position="132"/>
        <end position="135"/>
    </location>
    <ligand>
        <name>carbamoyl phosphate</name>
        <dbReference type="ChEBI" id="CHEBI:58228"/>
    </ligand>
</feature>
<dbReference type="PANTHER" id="PTHR45753:SF3">
    <property type="entry name" value="ORNITHINE TRANSCARBAMYLASE, MITOCHONDRIAL"/>
    <property type="match status" value="1"/>
</dbReference>
<dbReference type="NCBIfam" id="TIGR00658">
    <property type="entry name" value="orni_carb_tr"/>
    <property type="match status" value="1"/>
</dbReference>
<evidence type="ECO:0000313" key="9">
    <source>
        <dbReference type="EMBL" id="QAA76643.1"/>
    </source>
</evidence>
<evidence type="ECO:0000256" key="2">
    <source>
        <dbReference type="ARBA" id="ARBA00007805"/>
    </source>
</evidence>
<dbReference type="InterPro" id="IPR024904">
    <property type="entry name" value="OTCase_ArgI"/>
</dbReference>
<feature type="binding site" evidence="6">
    <location>
        <position position="291"/>
    </location>
    <ligand>
        <name>carbamoyl phosphate</name>
        <dbReference type="ChEBI" id="CHEBI:58228"/>
    </ligand>
</feature>
<reference evidence="10" key="1">
    <citation type="submission" date="2018-12" db="EMBL/GenBank/DDBJ databases">
        <title>Complete genome sequence of an uncultured bacterium of the candidate phylum Bipolaricaulota.</title>
        <authorList>
            <person name="Kadnikov V.V."/>
            <person name="Mardanov A.V."/>
            <person name="Beletsky A.V."/>
            <person name="Frank Y.A."/>
            <person name="Karnachuk O.V."/>
            <person name="Ravin N.V."/>
        </authorList>
    </citation>
    <scope>NUCLEOTIDE SEQUENCE [LARGE SCALE GENOMIC DNA]</scope>
</reference>